<reference evidence="1 2" key="1">
    <citation type="journal article" date="2014" name="Genome Announc.">
        <title>Draft Genome Sequence of Propane- and Butane-Oxidizing Actinobacterium Rhodococcus ruber IEGM 231.</title>
        <authorList>
            <person name="Ivshina I.B."/>
            <person name="Kuyukina M.S."/>
            <person name="Krivoruchko A.V."/>
            <person name="Barbe V."/>
            <person name="Fischer C."/>
        </authorList>
    </citation>
    <scope>NUCLEOTIDE SEQUENCE [LARGE SCALE GENOMIC DNA]</scope>
</reference>
<evidence type="ECO:0000313" key="2">
    <source>
        <dbReference type="Proteomes" id="UP000042997"/>
    </source>
</evidence>
<organism evidence="1 2">
    <name type="scientific">Rhodococcus ruber</name>
    <dbReference type="NCBI Taxonomy" id="1830"/>
    <lineage>
        <taxon>Bacteria</taxon>
        <taxon>Bacillati</taxon>
        <taxon>Actinomycetota</taxon>
        <taxon>Actinomycetes</taxon>
        <taxon>Mycobacteriales</taxon>
        <taxon>Nocardiaceae</taxon>
        <taxon>Rhodococcus</taxon>
    </lineage>
</organism>
<accession>A0A098BFQ0</accession>
<gene>
    <name evidence="1" type="ORF">RHRU231_30062</name>
</gene>
<evidence type="ECO:0000313" key="1">
    <source>
        <dbReference type="EMBL" id="CDZ87534.1"/>
    </source>
</evidence>
<name>A0A098BFQ0_9NOCA</name>
<dbReference type="Proteomes" id="UP000042997">
    <property type="component" value="Unassembled WGS sequence"/>
</dbReference>
<proteinExistence type="predicted"/>
<sequence>MFVAESLAISHQDRTRPCVARRLIPESLSLPGRTKHGTMRNDAGRALQTPDAWIAHRPNESPRGAGDHLNSKHTLSYLPRGRDRHQVLEFVSITLGYRLAGHGAGTRSWPWNMVGHMAAFVLGGRVRYRTTGDQRDSGDAPSNTPNAR</sequence>
<dbReference type="AlphaFoldDB" id="A0A098BFQ0"/>
<protein>
    <submittedName>
        <fullName evidence="1">Uncharacterized protein</fullName>
    </submittedName>
</protein>
<dbReference type="EMBL" id="CCSD01000039">
    <property type="protein sequence ID" value="CDZ87534.1"/>
    <property type="molecule type" value="Genomic_DNA"/>
</dbReference>